<dbReference type="EMBL" id="FQ790297">
    <property type="protein sequence ID" value="CCD48828.1"/>
    <property type="molecule type" value="Genomic_DNA"/>
</dbReference>
<accession>G2Y8A0</accession>
<dbReference type="HOGENOM" id="CLU_3142875_0_0_1"/>
<reference evidence="2" key="1">
    <citation type="journal article" date="2011" name="PLoS Genet.">
        <title>Genomic analysis of the necrotrophic fungal pathogens Sclerotinia sclerotiorum and Botrytis cinerea.</title>
        <authorList>
            <person name="Amselem J."/>
            <person name="Cuomo C.A."/>
            <person name="van Kan J.A."/>
            <person name="Viaud M."/>
            <person name="Benito E.P."/>
            <person name="Couloux A."/>
            <person name="Coutinho P.M."/>
            <person name="de Vries R.P."/>
            <person name="Dyer P.S."/>
            <person name="Fillinger S."/>
            <person name="Fournier E."/>
            <person name="Gout L."/>
            <person name="Hahn M."/>
            <person name="Kohn L."/>
            <person name="Lapalu N."/>
            <person name="Plummer K.M."/>
            <person name="Pradier J.M."/>
            <person name="Quevillon E."/>
            <person name="Sharon A."/>
            <person name="Simon A."/>
            <person name="ten Have A."/>
            <person name="Tudzynski B."/>
            <person name="Tudzynski P."/>
            <person name="Wincker P."/>
            <person name="Andrew M."/>
            <person name="Anthouard V."/>
            <person name="Beever R.E."/>
            <person name="Beffa R."/>
            <person name="Benoit I."/>
            <person name="Bouzid O."/>
            <person name="Brault B."/>
            <person name="Chen Z."/>
            <person name="Choquer M."/>
            <person name="Collemare J."/>
            <person name="Cotton P."/>
            <person name="Danchin E.G."/>
            <person name="Da Silva C."/>
            <person name="Gautier A."/>
            <person name="Giraud C."/>
            <person name="Giraud T."/>
            <person name="Gonzalez C."/>
            <person name="Grossetete S."/>
            <person name="Guldener U."/>
            <person name="Henrissat B."/>
            <person name="Howlett B.J."/>
            <person name="Kodira C."/>
            <person name="Kretschmer M."/>
            <person name="Lappartient A."/>
            <person name="Leroch M."/>
            <person name="Levis C."/>
            <person name="Mauceli E."/>
            <person name="Neuveglise C."/>
            <person name="Oeser B."/>
            <person name="Pearson M."/>
            <person name="Poulain J."/>
            <person name="Poussereau N."/>
            <person name="Quesneville H."/>
            <person name="Rascle C."/>
            <person name="Schumacher J."/>
            <person name="Segurens B."/>
            <person name="Sexton A."/>
            <person name="Silva E."/>
            <person name="Sirven C."/>
            <person name="Soanes D.M."/>
            <person name="Talbot N.J."/>
            <person name="Templeton M."/>
            <person name="Yandava C."/>
            <person name="Yarden O."/>
            <person name="Zeng Q."/>
            <person name="Rollins J.A."/>
            <person name="Lebrun M.H."/>
            <person name="Dickman M."/>
        </authorList>
    </citation>
    <scope>NUCLEOTIDE SEQUENCE [LARGE SCALE GENOMIC DNA]</scope>
    <source>
        <strain evidence="2">T4</strain>
    </source>
</reference>
<evidence type="ECO:0000313" key="2">
    <source>
        <dbReference type="Proteomes" id="UP000008177"/>
    </source>
</evidence>
<organism evidence="1 2">
    <name type="scientific">Botryotinia fuckeliana (strain T4)</name>
    <name type="common">Noble rot fungus</name>
    <name type="synonym">Botrytis cinerea</name>
    <dbReference type="NCBI Taxonomy" id="999810"/>
    <lineage>
        <taxon>Eukaryota</taxon>
        <taxon>Fungi</taxon>
        <taxon>Dikarya</taxon>
        <taxon>Ascomycota</taxon>
        <taxon>Pezizomycotina</taxon>
        <taxon>Leotiomycetes</taxon>
        <taxon>Helotiales</taxon>
        <taxon>Sclerotiniaceae</taxon>
        <taxon>Botrytis</taxon>
    </lineage>
</organism>
<dbReference type="Proteomes" id="UP000008177">
    <property type="component" value="Unplaced contigs"/>
</dbReference>
<protein>
    <submittedName>
        <fullName evidence="1">Uncharacterized protein</fullName>
    </submittedName>
</protein>
<dbReference type="AlphaFoldDB" id="G2Y8A0"/>
<sequence length="49" mass="5546">MSQEVKSPALLNYCAKRTYRIQSRASYSAKILLLGRSKDEVFLAIGQIQ</sequence>
<proteinExistence type="predicted"/>
<evidence type="ECO:0000313" key="1">
    <source>
        <dbReference type="EMBL" id="CCD48828.1"/>
    </source>
</evidence>
<dbReference type="InParanoid" id="G2Y8A0"/>
<name>G2Y8A0_BOTF4</name>
<gene>
    <name evidence="1" type="ORF">BofuT4_uP032380.1</name>
</gene>